<dbReference type="Pfam" id="PF09445">
    <property type="entry name" value="Methyltransf_15"/>
    <property type="match status" value="1"/>
</dbReference>
<evidence type="ECO:0000313" key="2">
    <source>
        <dbReference type="EMBL" id="CAD8195208.1"/>
    </source>
</evidence>
<keyword evidence="3" id="KW-1185">Reference proteome</keyword>
<comment type="caution">
    <text evidence="2">The sequence shown here is derived from an EMBL/GenBank/DDBJ whole genome shotgun (WGS) entry which is preliminary data.</text>
</comment>
<dbReference type="EMBL" id="CAJJDP010000108">
    <property type="protein sequence ID" value="CAD8195208.1"/>
    <property type="molecule type" value="Genomic_DNA"/>
</dbReference>
<dbReference type="GO" id="GO:0071164">
    <property type="term" value="F:RNA cap trimethylguanosine synthase activity"/>
    <property type="evidence" value="ECO:0007669"/>
    <property type="project" value="TreeGrafter"/>
</dbReference>
<evidence type="ECO:0000313" key="3">
    <source>
        <dbReference type="Proteomes" id="UP000683925"/>
    </source>
</evidence>
<dbReference type="CDD" id="cd02440">
    <property type="entry name" value="AdoMet_MTases"/>
    <property type="match status" value="1"/>
</dbReference>
<dbReference type="PANTHER" id="PTHR14741">
    <property type="entry name" value="S-ADENOSYLMETHIONINE-DEPENDENT METHYLTRANSFERASE RELATED"/>
    <property type="match status" value="1"/>
</dbReference>
<feature type="region of interest" description="Disordered" evidence="1">
    <location>
        <begin position="56"/>
        <end position="81"/>
    </location>
</feature>
<dbReference type="AlphaFoldDB" id="A0A8S1WYY8"/>
<name>A0A8S1WYY8_PAROT</name>
<reference evidence="2" key="1">
    <citation type="submission" date="2021-01" db="EMBL/GenBank/DDBJ databases">
        <authorList>
            <consortium name="Genoscope - CEA"/>
            <person name="William W."/>
        </authorList>
    </citation>
    <scope>NUCLEOTIDE SEQUENCE</scope>
</reference>
<dbReference type="OMA" id="TRKNCDQ"/>
<dbReference type="PANTHER" id="PTHR14741:SF32">
    <property type="entry name" value="TRIMETHYLGUANOSINE SYNTHASE"/>
    <property type="match status" value="1"/>
</dbReference>
<dbReference type="OrthoDB" id="194443at2759"/>
<protein>
    <recommendedName>
        <fullName evidence="4">Trimethylguanosine synthase</fullName>
    </recommendedName>
</protein>
<organism evidence="2 3">
    <name type="scientific">Paramecium octaurelia</name>
    <dbReference type="NCBI Taxonomy" id="43137"/>
    <lineage>
        <taxon>Eukaryota</taxon>
        <taxon>Sar</taxon>
        <taxon>Alveolata</taxon>
        <taxon>Ciliophora</taxon>
        <taxon>Intramacronucleata</taxon>
        <taxon>Oligohymenophorea</taxon>
        <taxon>Peniculida</taxon>
        <taxon>Parameciidae</taxon>
        <taxon>Paramecium</taxon>
    </lineage>
</organism>
<dbReference type="Proteomes" id="UP000683925">
    <property type="component" value="Unassembled WGS sequence"/>
</dbReference>
<accession>A0A8S1WYY8</accession>
<proteinExistence type="predicted"/>
<feature type="compositionally biased region" description="Polar residues" evidence="1">
    <location>
        <begin position="56"/>
        <end position="75"/>
    </location>
</feature>
<gene>
    <name evidence="2" type="ORF">POCTA_138.1.T1080164</name>
</gene>
<dbReference type="GO" id="GO:0005634">
    <property type="term" value="C:nucleus"/>
    <property type="evidence" value="ECO:0007669"/>
    <property type="project" value="TreeGrafter"/>
</dbReference>
<evidence type="ECO:0000256" key="1">
    <source>
        <dbReference type="SAM" id="MobiDB-lite"/>
    </source>
</evidence>
<evidence type="ECO:0008006" key="4">
    <source>
        <dbReference type="Google" id="ProtNLM"/>
    </source>
</evidence>
<dbReference type="InterPro" id="IPR019012">
    <property type="entry name" value="RNA_cap_Gua-N2-MeTrfase"/>
</dbReference>
<sequence length="495" mass="57009">MSSKKKNISKNDDGYDDVGYFCGWIKKKSSKNVNIEQSRISVNKQQRNSLYKSALDASNHNGTSQFNQLNSTNSETQRKNSDISPFVSSFAIPIFENNYPLNQLFQLKNNQSGDSIFAKITSTKIEVPKSMGFNEDICNNPKISDQISKYIATRIKDQINSLAEFGCGDGGNTVQFAKYLDFVIAIDKSTEACLRTRKNCDQDTLNQDFPNPKVEIINSDIFKLKRRLPFDSIFINPTINTENSQICKDLLKDCQPNLQQLLMMTSDQIENLIIQFPAQIDYSQLPLLLNINQQYQNNTQHKYQSLVSQHNQQQSFIAHCSLEIEKIYANGIHIQNIIYYGKIANITREELRSILITQLQNQEVKPEAIQNLITKLKDKIGSLEVVYELLKAQSFKYNIDKFLEVVCEKYKLEYGDYAFILYQKLSKEFSQNTFNYHHKLRDSTHEVQESEYAYSPKFSYNLNGLQMDDTNSIDEIEDNIEALGLSQEDKKSKLK</sequence>